<feature type="transmembrane region" description="Helical" evidence="1">
    <location>
        <begin position="177"/>
        <end position="195"/>
    </location>
</feature>
<feature type="transmembrane region" description="Helical" evidence="1">
    <location>
        <begin position="66"/>
        <end position="90"/>
    </location>
</feature>
<accession>A0A1M7J0W5</accession>
<gene>
    <name evidence="2" type="ORF">SAMN02746066_02068</name>
</gene>
<organism evidence="2 3">
    <name type="scientific">Anaerosporobacter mobilis DSM 15930</name>
    <dbReference type="NCBI Taxonomy" id="1120996"/>
    <lineage>
        <taxon>Bacteria</taxon>
        <taxon>Bacillati</taxon>
        <taxon>Bacillota</taxon>
        <taxon>Clostridia</taxon>
        <taxon>Lachnospirales</taxon>
        <taxon>Lachnospiraceae</taxon>
        <taxon>Anaerosporobacter</taxon>
    </lineage>
</organism>
<evidence type="ECO:0000313" key="2">
    <source>
        <dbReference type="EMBL" id="SHM46532.1"/>
    </source>
</evidence>
<sequence>MSKTNQNKPTHSPLKGNVITDFLKKYKHAWVLLYMFIYFPWFFYLERTVTTNYTAVHIRLDDFIPFNELFIIPYYLWFIYVAGMIAYFLFTSKEDFYRCCAFLFIGMTVCLTIYTIWPNGQDLRPTTFARDNFLVDIAKKLYSTDTSTNVCPSIHVFNSIGIHLAIMHSAKLKNKHWIRRTSFVLCVLICLATVFLKQHSVFDGIAAFILCIIMYFVVYVPNYSKLFSKKQSLSESHTEA</sequence>
<name>A0A1M7J0W5_9FIRM</name>
<evidence type="ECO:0000313" key="3">
    <source>
        <dbReference type="Proteomes" id="UP000184038"/>
    </source>
</evidence>
<keyword evidence="1" id="KW-1133">Transmembrane helix</keyword>
<dbReference type="STRING" id="1120996.SAMN02746066_02068"/>
<dbReference type="EMBL" id="FRCP01000010">
    <property type="protein sequence ID" value="SHM46532.1"/>
    <property type="molecule type" value="Genomic_DNA"/>
</dbReference>
<keyword evidence="1" id="KW-0812">Transmembrane</keyword>
<feature type="transmembrane region" description="Helical" evidence="1">
    <location>
        <begin position="96"/>
        <end position="117"/>
    </location>
</feature>
<reference evidence="2 3" key="1">
    <citation type="submission" date="2016-11" db="EMBL/GenBank/DDBJ databases">
        <authorList>
            <person name="Jaros S."/>
            <person name="Januszkiewicz K."/>
            <person name="Wedrychowicz H."/>
        </authorList>
    </citation>
    <scope>NUCLEOTIDE SEQUENCE [LARGE SCALE GENOMIC DNA]</scope>
    <source>
        <strain evidence="2 3">DSM 15930</strain>
    </source>
</reference>
<dbReference type="AlphaFoldDB" id="A0A1M7J0W5"/>
<protein>
    <submittedName>
        <fullName evidence="2">Uncharacterized protein</fullName>
    </submittedName>
</protein>
<keyword evidence="3" id="KW-1185">Reference proteome</keyword>
<proteinExistence type="predicted"/>
<dbReference type="InterPro" id="IPR036938">
    <property type="entry name" value="PAP2/HPO_sf"/>
</dbReference>
<evidence type="ECO:0000256" key="1">
    <source>
        <dbReference type="SAM" id="Phobius"/>
    </source>
</evidence>
<feature type="transmembrane region" description="Helical" evidence="1">
    <location>
        <begin position="28"/>
        <end position="45"/>
    </location>
</feature>
<keyword evidence="1" id="KW-0472">Membrane</keyword>
<dbReference type="SUPFAM" id="SSF48317">
    <property type="entry name" value="Acid phosphatase/Vanadium-dependent haloperoxidase"/>
    <property type="match status" value="1"/>
</dbReference>
<feature type="transmembrane region" description="Helical" evidence="1">
    <location>
        <begin position="201"/>
        <end position="220"/>
    </location>
</feature>
<dbReference type="Proteomes" id="UP000184038">
    <property type="component" value="Unassembled WGS sequence"/>
</dbReference>